<evidence type="ECO:0000256" key="3">
    <source>
        <dbReference type="ARBA" id="ARBA00023163"/>
    </source>
</evidence>
<evidence type="ECO:0000313" key="6">
    <source>
        <dbReference type="EMBL" id="SNR49795.1"/>
    </source>
</evidence>
<dbReference type="InterPro" id="IPR050109">
    <property type="entry name" value="HTH-type_TetR-like_transc_reg"/>
</dbReference>
<reference evidence="6 7" key="1">
    <citation type="submission" date="2017-06" db="EMBL/GenBank/DDBJ databases">
        <authorList>
            <person name="Kim H.J."/>
            <person name="Triplett B.A."/>
        </authorList>
    </citation>
    <scope>NUCLEOTIDE SEQUENCE [LARGE SCALE GENOMIC DNA]</scope>
    <source>
        <strain evidence="6 7">DSM 45207</strain>
    </source>
</reference>
<dbReference type="Proteomes" id="UP000198348">
    <property type="component" value="Unassembled WGS sequence"/>
</dbReference>
<dbReference type="GO" id="GO:0000976">
    <property type="term" value="F:transcription cis-regulatory region binding"/>
    <property type="evidence" value="ECO:0007669"/>
    <property type="project" value="TreeGrafter"/>
</dbReference>
<keyword evidence="3" id="KW-0804">Transcription</keyword>
<keyword evidence="1" id="KW-0805">Transcription regulation</keyword>
<dbReference type="GO" id="GO:0003700">
    <property type="term" value="F:DNA-binding transcription factor activity"/>
    <property type="evidence" value="ECO:0007669"/>
    <property type="project" value="TreeGrafter"/>
</dbReference>
<evidence type="ECO:0000259" key="5">
    <source>
        <dbReference type="PROSITE" id="PS50977"/>
    </source>
</evidence>
<keyword evidence="2 4" id="KW-0238">DNA-binding</keyword>
<feature type="DNA-binding region" description="H-T-H motif" evidence="4">
    <location>
        <begin position="18"/>
        <end position="37"/>
    </location>
</feature>
<dbReference type="AlphaFoldDB" id="A0A238WTG1"/>
<dbReference type="SUPFAM" id="SSF46689">
    <property type="entry name" value="Homeodomain-like"/>
    <property type="match status" value="1"/>
</dbReference>
<evidence type="ECO:0000256" key="1">
    <source>
        <dbReference type="ARBA" id="ARBA00023015"/>
    </source>
</evidence>
<proteinExistence type="predicted"/>
<accession>A0A238WTG1</accession>
<dbReference type="PANTHER" id="PTHR30055">
    <property type="entry name" value="HTH-TYPE TRANSCRIPTIONAL REGULATOR RUTR"/>
    <property type="match status" value="1"/>
</dbReference>
<keyword evidence="7" id="KW-1185">Reference proteome</keyword>
<evidence type="ECO:0000256" key="4">
    <source>
        <dbReference type="PROSITE-ProRule" id="PRU00335"/>
    </source>
</evidence>
<dbReference type="PANTHER" id="PTHR30055:SF234">
    <property type="entry name" value="HTH-TYPE TRANSCRIPTIONAL REGULATOR BETI"/>
    <property type="match status" value="1"/>
</dbReference>
<dbReference type="EMBL" id="FZNW01000007">
    <property type="protein sequence ID" value="SNR49795.1"/>
    <property type="molecule type" value="Genomic_DNA"/>
</dbReference>
<dbReference type="Pfam" id="PF18556">
    <property type="entry name" value="TetR_C_35"/>
    <property type="match status" value="1"/>
</dbReference>
<evidence type="ECO:0000256" key="2">
    <source>
        <dbReference type="ARBA" id="ARBA00023125"/>
    </source>
</evidence>
<sequence>MLDEARRLTIELGWARVRMGRLAENVGISRQTLYTEFDSKDHLGQEVVSREADRVLQGVADQFERHPDDLGSAIAAMVIHVLREAETNSLIRAVLDSARGGENSLLPLLTTRSDAIMSAAAGVVGRFVEAHHPELEQRELAATVDAIVRMTESHMLFPVEPAEETGARVAELAVRNVHGAPSRAGADAGGPAAR</sequence>
<dbReference type="InterPro" id="IPR009057">
    <property type="entry name" value="Homeodomain-like_sf"/>
</dbReference>
<dbReference type="InterPro" id="IPR001647">
    <property type="entry name" value="HTH_TetR"/>
</dbReference>
<dbReference type="Gene3D" id="1.10.357.10">
    <property type="entry name" value="Tetracycline Repressor, domain 2"/>
    <property type="match status" value="1"/>
</dbReference>
<evidence type="ECO:0000313" key="7">
    <source>
        <dbReference type="Proteomes" id="UP000198348"/>
    </source>
</evidence>
<dbReference type="Pfam" id="PF00440">
    <property type="entry name" value="TetR_N"/>
    <property type="match status" value="1"/>
</dbReference>
<name>A0A238WTG1_9PSEU</name>
<dbReference type="RefSeq" id="WP_176439866.1">
    <property type="nucleotide sequence ID" value="NZ_FZNW01000007.1"/>
</dbReference>
<protein>
    <submittedName>
        <fullName evidence="6">Transcriptional regulator, TetR family</fullName>
    </submittedName>
</protein>
<dbReference type="InterPro" id="IPR040611">
    <property type="entry name" value="AlkX_C"/>
</dbReference>
<gene>
    <name evidence="6" type="ORF">SAMN06265360_107200</name>
</gene>
<feature type="domain" description="HTH tetR-type" evidence="5">
    <location>
        <begin position="1"/>
        <end position="55"/>
    </location>
</feature>
<organism evidence="6 7">
    <name type="scientific">Haloechinothrix alba</name>
    <dbReference type="NCBI Taxonomy" id="664784"/>
    <lineage>
        <taxon>Bacteria</taxon>
        <taxon>Bacillati</taxon>
        <taxon>Actinomycetota</taxon>
        <taxon>Actinomycetes</taxon>
        <taxon>Pseudonocardiales</taxon>
        <taxon>Pseudonocardiaceae</taxon>
        <taxon>Haloechinothrix</taxon>
    </lineage>
</organism>
<dbReference type="PROSITE" id="PS50977">
    <property type="entry name" value="HTH_TETR_2"/>
    <property type="match status" value="1"/>
</dbReference>